<evidence type="ECO:0000256" key="1">
    <source>
        <dbReference type="SAM" id="Phobius"/>
    </source>
</evidence>
<feature type="transmembrane region" description="Helical" evidence="1">
    <location>
        <begin position="98"/>
        <end position="118"/>
    </location>
</feature>
<keyword evidence="1" id="KW-0812">Transmembrane</keyword>
<comment type="caution">
    <text evidence="2">The sequence shown here is derived from an EMBL/GenBank/DDBJ whole genome shotgun (WGS) entry which is preliminary data.</text>
</comment>
<accession>A0ABU6NY41</accession>
<feature type="transmembrane region" description="Helical" evidence="1">
    <location>
        <begin position="151"/>
        <end position="169"/>
    </location>
</feature>
<feature type="transmembrane region" description="Helical" evidence="1">
    <location>
        <begin position="51"/>
        <end position="69"/>
    </location>
</feature>
<dbReference type="Pfam" id="PF13803">
    <property type="entry name" value="DUF4184"/>
    <property type="match status" value="1"/>
</dbReference>
<dbReference type="EMBL" id="JARTFS010000006">
    <property type="protein sequence ID" value="MED4401563.1"/>
    <property type="molecule type" value="Genomic_DNA"/>
</dbReference>
<feature type="transmembrane region" description="Helical" evidence="1">
    <location>
        <begin position="221"/>
        <end position="239"/>
    </location>
</feature>
<protein>
    <submittedName>
        <fullName evidence="2">DUF4184 family protein</fullName>
    </submittedName>
</protein>
<dbReference type="InterPro" id="IPR025238">
    <property type="entry name" value="DUF4184"/>
</dbReference>
<evidence type="ECO:0000313" key="3">
    <source>
        <dbReference type="Proteomes" id="UP001342826"/>
    </source>
</evidence>
<feature type="transmembrane region" description="Helical" evidence="1">
    <location>
        <begin position="189"/>
        <end position="209"/>
    </location>
</feature>
<reference evidence="2 3" key="1">
    <citation type="submission" date="2023-03" db="EMBL/GenBank/DDBJ databases">
        <title>Bacillus Genome Sequencing.</title>
        <authorList>
            <person name="Dunlap C."/>
        </authorList>
    </citation>
    <scope>NUCLEOTIDE SEQUENCE [LARGE SCALE GENOMIC DNA]</scope>
    <source>
        <strain evidence="2 3">NRS-1717</strain>
    </source>
</reference>
<organism evidence="2 3">
    <name type="scientific">Metabacillus fastidiosus</name>
    <dbReference type="NCBI Taxonomy" id="1458"/>
    <lineage>
        <taxon>Bacteria</taxon>
        <taxon>Bacillati</taxon>
        <taxon>Bacillota</taxon>
        <taxon>Bacilli</taxon>
        <taxon>Bacillales</taxon>
        <taxon>Bacillaceae</taxon>
        <taxon>Metabacillus</taxon>
    </lineage>
</organism>
<sequence>MPLTFAHPAAVLPFQRKNKYVHFSAMVFGSMAPDFEYFLSGQPVGNFGHTLIGFIFLNLPLVIAVYFIYKFFIRETLLYYLPFSLHESYIEKQNVSNIWKIIIFCYSALFGMLTHVVWDSFTHIDGFMVMKFPVFSYMFHLYDFTIPLYKFLQHGSTLFGITALTIYVFYKNRFEENEIRLAVCWKQKFAFWCILFFLALIFIIIWYLIDYIPAANYGTAVVRIIDSVLISLLIVSVLFKKKK</sequence>
<gene>
    <name evidence="2" type="ORF">P9271_09575</name>
</gene>
<keyword evidence="1" id="KW-0472">Membrane</keyword>
<evidence type="ECO:0000313" key="2">
    <source>
        <dbReference type="EMBL" id="MED4401563.1"/>
    </source>
</evidence>
<name>A0ABU6NY41_9BACI</name>
<keyword evidence="1" id="KW-1133">Transmembrane helix</keyword>
<dbReference type="Proteomes" id="UP001342826">
    <property type="component" value="Unassembled WGS sequence"/>
</dbReference>
<proteinExistence type="predicted"/>
<dbReference type="RefSeq" id="WP_327998344.1">
    <property type="nucleotide sequence ID" value="NZ_JARTFS010000006.1"/>
</dbReference>
<keyword evidence="3" id="KW-1185">Reference proteome</keyword>